<comment type="caution">
    <text evidence="4">The sequence shown here is derived from an EMBL/GenBank/DDBJ whole genome shotgun (WGS) entry which is preliminary data.</text>
</comment>
<proteinExistence type="predicted"/>
<name>A0A5D4RZ23_9BACI</name>
<dbReference type="Pfam" id="PF00583">
    <property type="entry name" value="Acetyltransf_1"/>
    <property type="match status" value="1"/>
</dbReference>
<feature type="domain" description="N-acetyltransferase" evidence="3">
    <location>
        <begin position="160"/>
        <end position="299"/>
    </location>
</feature>
<dbReference type="PROSITE" id="PS51186">
    <property type="entry name" value="GNAT"/>
    <property type="match status" value="1"/>
</dbReference>
<dbReference type="InterPro" id="IPR000182">
    <property type="entry name" value="GNAT_dom"/>
</dbReference>
<dbReference type="InterPro" id="IPR050832">
    <property type="entry name" value="Bact_Acetyltransf"/>
</dbReference>
<evidence type="ECO:0000256" key="2">
    <source>
        <dbReference type="ARBA" id="ARBA00023315"/>
    </source>
</evidence>
<dbReference type="Proteomes" id="UP000322997">
    <property type="component" value="Unassembled WGS sequence"/>
</dbReference>
<dbReference type="RefSeq" id="WP_148985152.1">
    <property type="nucleotide sequence ID" value="NZ_JBNILK010000003.1"/>
</dbReference>
<gene>
    <name evidence="4" type="ORF">FZC83_09175</name>
</gene>
<dbReference type="PANTHER" id="PTHR43877">
    <property type="entry name" value="AMINOALKYLPHOSPHONATE N-ACETYLTRANSFERASE-RELATED-RELATED"/>
    <property type="match status" value="1"/>
</dbReference>
<dbReference type="Pfam" id="PF13673">
    <property type="entry name" value="Acetyltransf_10"/>
    <property type="match status" value="1"/>
</dbReference>
<dbReference type="AlphaFoldDB" id="A0A5D4RZ23"/>
<keyword evidence="1 4" id="KW-0808">Transferase</keyword>
<reference evidence="4 5" key="1">
    <citation type="submission" date="2019-08" db="EMBL/GenBank/DDBJ databases">
        <title>Bacillus genomes from the desert of Cuatro Cienegas, Coahuila.</title>
        <authorList>
            <person name="Olmedo-Alvarez G."/>
        </authorList>
    </citation>
    <scope>NUCLEOTIDE SEQUENCE [LARGE SCALE GENOMIC DNA]</scope>
    <source>
        <strain evidence="4 5">CH108_3D</strain>
    </source>
</reference>
<evidence type="ECO:0000313" key="5">
    <source>
        <dbReference type="Proteomes" id="UP000322997"/>
    </source>
</evidence>
<organism evidence="4 5">
    <name type="scientific">Rossellomorea marisflavi</name>
    <dbReference type="NCBI Taxonomy" id="189381"/>
    <lineage>
        <taxon>Bacteria</taxon>
        <taxon>Bacillati</taxon>
        <taxon>Bacillota</taxon>
        <taxon>Bacilli</taxon>
        <taxon>Bacillales</taxon>
        <taxon>Bacillaceae</taxon>
        <taxon>Rossellomorea</taxon>
    </lineage>
</organism>
<dbReference type="SUPFAM" id="SSF55729">
    <property type="entry name" value="Acyl-CoA N-acyltransferases (Nat)"/>
    <property type="match status" value="1"/>
</dbReference>
<evidence type="ECO:0000313" key="4">
    <source>
        <dbReference type="EMBL" id="TYS55108.1"/>
    </source>
</evidence>
<protein>
    <submittedName>
        <fullName evidence="4">GNAT family N-acetyltransferase</fullName>
    </submittedName>
</protein>
<evidence type="ECO:0000259" key="3">
    <source>
        <dbReference type="PROSITE" id="PS51186"/>
    </source>
</evidence>
<dbReference type="CDD" id="cd04301">
    <property type="entry name" value="NAT_SF"/>
    <property type="match status" value="2"/>
</dbReference>
<dbReference type="Gene3D" id="3.40.630.30">
    <property type="match status" value="2"/>
</dbReference>
<keyword evidence="2" id="KW-0012">Acyltransferase</keyword>
<sequence length="299" mass="34448">MLACIRFFVVKFRILWNNEGEVKGMRKTVSEKEECLKLIRGSREATTEGLENVIINGEDQLVVYDENGLLGVAYYSMEDNGEEMIATLGVFVVPNNRRQGIGRTLFAEMESRVKKRNPDFICVYIEDEELAPFLKTKCYKHWWASPELVYKGGQLPERGLTFVPYNESYFDRYVELVQKAYIGLHKKNDIKPYLATEDIVRSYKLNRADRVYLVLDGEEMVASVTVGDGEVDNVMVEPGHQSKGLGRASLHFAINRMLDEGWSEIRICYVEGNEHAESLYRSVGFKPLNYTMVYRKFLT</sequence>
<evidence type="ECO:0000256" key="1">
    <source>
        <dbReference type="ARBA" id="ARBA00022679"/>
    </source>
</evidence>
<dbReference type="EMBL" id="VTEQ01000002">
    <property type="protein sequence ID" value="TYS55108.1"/>
    <property type="molecule type" value="Genomic_DNA"/>
</dbReference>
<accession>A0A5D4RZ23</accession>
<dbReference type="GO" id="GO:0016747">
    <property type="term" value="F:acyltransferase activity, transferring groups other than amino-acyl groups"/>
    <property type="evidence" value="ECO:0007669"/>
    <property type="project" value="InterPro"/>
</dbReference>
<dbReference type="InterPro" id="IPR016181">
    <property type="entry name" value="Acyl_CoA_acyltransferase"/>
</dbReference>